<dbReference type="AlphaFoldDB" id="T1FFT1"/>
<dbReference type="InParanoid" id="T1FFT1"/>
<proteinExistence type="predicted"/>
<dbReference type="EMBL" id="AMQM01007174">
    <property type="status" value="NOT_ANNOTATED_CDS"/>
    <property type="molecule type" value="Genomic_DNA"/>
</dbReference>
<dbReference type="KEGG" id="hro:HELRODRAFT_180353"/>
<feature type="transmembrane region" description="Helical" evidence="2">
    <location>
        <begin position="145"/>
        <end position="163"/>
    </location>
</feature>
<dbReference type="GeneID" id="20207680"/>
<protein>
    <submittedName>
        <fullName evidence="3 4">Uncharacterized protein</fullName>
    </submittedName>
</protein>
<keyword evidence="5" id="KW-1185">Reference proteome</keyword>
<dbReference type="EnsemblMetazoa" id="HelroT180353">
    <property type="protein sequence ID" value="HelroP180353"/>
    <property type="gene ID" value="HelroG180353"/>
</dbReference>
<reference evidence="3 5" key="2">
    <citation type="journal article" date="2013" name="Nature">
        <title>Insights into bilaterian evolution from three spiralian genomes.</title>
        <authorList>
            <person name="Simakov O."/>
            <person name="Marletaz F."/>
            <person name="Cho S.J."/>
            <person name="Edsinger-Gonzales E."/>
            <person name="Havlak P."/>
            <person name="Hellsten U."/>
            <person name="Kuo D.H."/>
            <person name="Larsson T."/>
            <person name="Lv J."/>
            <person name="Arendt D."/>
            <person name="Savage R."/>
            <person name="Osoegawa K."/>
            <person name="de Jong P."/>
            <person name="Grimwood J."/>
            <person name="Chapman J.A."/>
            <person name="Shapiro H."/>
            <person name="Aerts A."/>
            <person name="Otillar R.P."/>
            <person name="Terry A.Y."/>
            <person name="Boore J.L."/>
            <person name="Grigoriev I.V."/>
            <person name="Lindberg D.R."/>
            <person name="Seaver E.C."/>
            <person name="Weisblat D.A."/>
            <person name="Putnam N.H."/>
            <person name="Rokhsar D.S."/>
        </authorList>
    </citation>
    <scope>NUCLEOTIDE SEQUENCE</scope>
</reference>
<gene>
    <name evidence="4" type="primary">20207680</name>
    <name evidence="3" type="ORF">HELRODRAFT_180353</name>
</gene>
<sequence>MGKLKSNQSKFEQEKTTNIRPKYLVTLYGRKRDSEEEAKSATGIHNTDDMGAMPKTQTSKNESNPALKKTNIKPWHSMIENPYVNVVNLVLDEDTSNILNKGYPYKLMRKMLREVIERHRVLEFYNNAWEMGNEARAPPRRMDNFGILSFATAILQLFMYIAYGCRYILHTPRNITTNVLNLSQHNITKYHANILSKGLGFVTTPKKLRTAEITDRISKSEYTHSPIYILILMKPNWRNVDDLCLY</sequence>
<name>T1FFT1_HELRO</name>
<dbReference type="Proteomes" id="UP000015101">
    <property type="component" value="Unassembled WGS sequence"/>
</dbReference>
<dbReference type="RefSeq" id="XP_009027916.1">
    <property type="nucleotide sequence ID" value="XM_009029668.1"/>
</dbReference>
<accession>T1FFT1</accession>
<feature type="region of interest" description="Disordered" evidence="1">
    <location>
        <begin position="30"/>
        <end position="68"/>
    </location>
</feature>
<keyword evidence="2" id="KW-0812">Transmembrane</keyword>
<evidence type="ECO:0000256" key="2">
    <source>
        <dbReference type="SAM" id="Phobius"/>
    </source>
</evidence>
<reference evidence="5" key="1">
    <citation type="submission" date="2012-12" db="EMBL/GenBank/DDBJ databases">
        <authorList>
            <person name="Hellsten U."/>
            <person name="Grimwood J."/>
            <person name="Chapman J.A."/>
            <person name="Shapiro H."/>
            <person name="Aerts A."/>
            <person name="Otillar R.P."/>
            <person name="Terry A.Y."/>
            <person name="Boore J.L."/>
            <person name="Simakov O."/>
            <person name="Marletaz F."/>
            <person name="Cho S.-J."/>
            <person name="Edsinger-Gonzales E."/>
            <person name="Havlak P."/>
            <person name="Kuo D.-H."/>
            <person name="Larsson T."/>
            <person name="Lv J."/>
            <person name="Arendt D."/>
            <person name="Savage R."/>
            <person name="Osoegawa K."/>
            <person name="de Jong P."/>
            <person name="Lindberg D.R."/>
            <person name="Seaver E.C."/>
            <person name="Weisblat D.A."/>
            <person name="Putnam N.H."/>
            <person name="Grigoriev I.V."/>
            <person name="Rokhsar D.S."/>
        </authorList>
    </citation>
    <scope>NUCLEOTIDE SEQUENCE</scope>
</reference>
<evidence type="ECO:0000256" key="1">
    <source>
        <dbReference type="SAM" id="MobiDB-lite"/>
    </source>
</evidence>
<evidence type="ECO:0000313" key="5">
    <source>
        <dbReference type="Proteomes" id="UP000015101"/>
    </source>
</evidence>
<keyword evidence="2" id="KW-0472">Membrane</keyword>
<feature type="compositionally biased region" description="Basic and acidic residues" evidence="1">
    <location>
        <begin position="30"/>
        <end position="39"/>
    </location>
</feature>
<feature type="compositionally biased region" description="Polar residues" evidence="1">
    <location>
        <begin position="55"/>
        <end position="64"/>
    </location>
</feature>
<evidence type="ECO:0000313" key="4">
    <source>
        <dbReference type="EnsemblMetazoa" id="HelroP180353"/>
    </source>
</evidence>
<dbReference type="CTD" id="20207680"/>
<keyword evidence="2" id="KW-1133">Transmembrane helix</keyword>
<dbReference type="EMBL" id="KB097579">
    <property type="protein sequence ID" value="ESN93944.1"/>
    <property type="molecule type" value="Genomic_DNA"/>
</dbReference>
<reference evidence="4" key="3">
    <citation type="submission" date="2015-06" db="UniProtKB">
        <authorList>
            <consortium name="EnsemblMetazoa"/>
        </authorList>
    </citation>
    <scope>IDENTIFICATION</scope>
</reference>
<evidence type="ECO:0000313" key="3">
    <source>
        <dbReference type="EMBL" id="ESN93944.1"/>
    </source>
</evidence>
<organism evidence="4 5">
    <name type="scientific">Helobdella robusta</name>
    <name type="common">Californian leech</name>
    <dbReference type="NCBI Taxonomy" id="6412"/>
    <lineage>
        <taxon>Eukaryota</taxon>
        <taxon>Metazoa</taxon>
        <taxon>Spiralia</taxon>
        <taxon>Lophotrochozoa</taxon>
        <taxon>Annelida</taxon>
        <taxon>Clitellata</taxon>
        <taxon>Hirudinea</taxon>
        <taxon>Rhynchobdellida</taxon>
        <taxon>Glossiphoniidae</taxon>
        <taxon>Helobdella</taxon>
    </lineage>
</organism>
<dbReference type="HOGENOM" id="CLU_1130146_0_0_1"/>